<dbReference type="SUPFAM" id="SSF51905">
    <property type="entry name" value="FAD/NAD(P)-binding domain"/>
    <property type="match status" value="1"/>
</dbReference>
<evidence type="ECO:0000259" key="1">
    <source>
        <dbReference type="Pfam" id="PF01494"/>
    </source>
</evidence>
<dbReference type="InterPro" id="IPR002938">
    <property type="entry name" value="FAD-bd"/>
</dbReference>
<organism evidence="2 3">
    <name type="scientific">Christiangramia sabulilitoris</name>
    <dbReference type="NCBI Taxonomy" id="2583991"/>
    <lineage>
        <taxon>Bacteria</taxon>
        <taxon>Pseudomonadati</taxon>
        <taxon>Bacteroidota</taxon>
        <taxon>Flavobacteriia</taxon>
        <taxon>Flavobacteriales</taxon>
        <taxon>Flavobacteriaceae</taxon>
        <taxon>Christiangramia</taxon>
    </lineage>
</organism>
<dbReference type="PANTHER" id="PTHR42685">
    <property type="entry name" value="GERANYLGERANYL DIPHOSPHATE REDUCTASE"/>
    <property type="match status" value="1"/>
</dbReference>
<gene>
    <name evidence="2" type="ORF">FGM01_00885</name>
</gene>
<dbReference type="AlphaFoldDB" id="A0A550I679"/>
<dbReference type="GO" id="GO:0071949">
    <property type="term" value="F:FAD binding"/>
    <property type="evidence" value="ECO:0007669"/>
    <property type="project" value="InterPro"/>
</dbReference>
<dbReference type="InterPro" id="IPR050407">
    <property type="entry name" value="Geranylgeranyl_reductase"/>
</dbReference>
<dbReference type="RefSeq" id="WP_143409235.1">
    <property type="nucleotide sequence ID" value="NZ_VHSF01000001.1"/>
</dbReference>
<evidence type="ECO:0000313" key="3">
    <source>
        <dbReference type="Proteomes" id="UP000315131"/>
    </source>
</evidence>
<evidence type="ECO:0000313" key="2">
    <source>
        <dbReference type="EMBL" id="TRO66467.1"/>
    </source>
</evidence>
<dbReference type="InterPro" id="IPR036188">
    <property type="entry name" value="FAD/NAD-bd_sf"/>
</dbReference>
<reference evidence="2 3" key="1">
    <citation type="submission" date="2019-06" db="EMBL/GenBank/DDBJ databases">
        <title>Gramella sabulilitoris sp. nov., isolated from a marine sand.</title>
        <authorList>
            <person name="Yoon J.-H."/>
        </authorList>
    </citation>
    <scope>NUCLEOTIDE SEQUENCE [LARGE SCALE GENOMIC DNA]</scope>
    <source>
        <strain evidence="2 3">HSMS-1</strain>
    </source>
</reference>
<dbReference type="EMBL" id="VHSF01000001">
    <property type="protein sequence ID" value="TRO66467.1"/>
    <property type="molecule type" value="Genomic_DNA"/>
</dbReference>
<protein>
    <submittedName>
        <fullName evidence="2">NAD(P)/FAD-dependent oxidoreductase</fullName>
    </submittedName>
</protein>
<accession>A0A550I679</accession>
<keyword evidence="3" id="KW-1185">Reference proteome</keyword>
<dbReference type="OrthoDB" id="1142316at2"/>
<dbReference type="PANTHER" id="PTHR42685:SF22">
    <property type="entry name" value="CONDITIONED MEDIUM FACTOR RECEPTOR 1"/>
    <property type="match status" value="1"/>
</dbReference>
<dbReference type="Proteomes" id="UP000315131">
    <property type="component" value="Unassembled WGS sequence"/>
</dbReference>
<name>A0A550I679_9FLAO</name>
<dbReference type="Pfam" id="PF01494">
    <property type="entry name" value="FAD_binding_3"/>
    <property type="match status" value="1"/>
</dbReference>
<comment type="caution">
    <text evidence="2">The sequence shown here is derived from an EMBL/GenBank/DDBJ whole genome shotgun (WGS) entry which is preliminary data.</text>
</comment>
<feature type="domain" description="FAD-binding" evidence="1">
    <location>
        <begin position="4"/>
        <end position="294"/>
    </location>
</feature>
<dbReference type="Gene3D" id="3.50.50.60">
    <property type="entry name" value="FAD/NAD(P)-binding domain"/>
    <property type="match status" value="1"/>
</dbReference>
<sequence>MKCTQVIIIGGGLAGLTAAIDLSNKGIEVILFEKEKYPHHKVCGEYLSAEILPYLKSIGVDLEDLNPAKIDTLEYSSNSGNLTTCPLEMGGLGISRYSLDYYLYTTALNSGCQIIKATVMDAVFSENSFTISTSTGEKLNADFVLGAYGKRSNLDKKLDRTFFMNQSSWLAVKAHYKNDQYPDNLVSLHNFEGGYCGLSKTELDTINVCYLATYNSFKKYKNTEEYRTAVLMQNPRLKEFFQNSDLIFEKELSIAQVNFDKKSVVKEHILMLGDAAGLIHPLCGNGMAMAIHSAKLATDQVLSYYQKFPVSREMIENNFEKNWRINFEQRIKTGRILQRILLNNSFATMSQRLVNTFPGIMPYIIKNTHGQPVYV</sequence>
<proteinExistence type="predicted"/>
<dbReference type="PRINTS" id="PR00420">
    <property type="entry name" value="RNGMNOXGNASE"/>
</dbReference>